<dbReference type="AlphaFoldDB" id="A0A1F8GTU1"/>
<name>A0A1F8GTU1_9BACT</name>
<evidence type="ECO:0000313" key="1">
    <source>
        <dbReference type="EMBL" id="OGN28056.1"/>
    </source>
</evidence>
<dbReference type="STRING" id="1802701.A3A33_03920"/>
<organism evidence="1 2">
    <name type="scientific">Candidatus Yanofskybacteria bacterium RIFCSPLOWO2_01_FULL_49_25</name>
    <dbReference type="NCBI Taxonomy" id="1802701"/>
    <lineage>
        <taxon>Bacteria</taxon>
        <taxon>Candidatus Yanofskyibacteriota</taxon>
    </lineage>
</organism>
<proteinExistence type="predicted"/>
<gene>
    <name evidence="1" type="ORF">A3A33_03920</name>
</gene>
<comment type="caution">
    <text evidence="1">The sequence shown here is derived from an EMBL/GenBank/DDBJ whole genome shotgun (WGS) entry which is preliminary data.</text>
</comment>
<sequence>MGLAILRIKKSWATWFAEIYRALTRGSRCQWSFTMTGGDVHFFFLKVYELYTVQLLIPWVSGSGELKTGYPRAKGGFIVRFIKNGEKTPVYVRRFELGSHIVARVLNSFRANMVRAWRRPICFDCGQQMILKATGKGIENWCGGPEGNEHPVRIVYFDYGVPRKYLDGEDGIHTDRMRRLYRRDRKEAARRLAFKVAAHRRDGANSNSTT</sequence>
<accession>A0A1F8GTU1</accession>
<evidence type="ECO:0000313" key="2">
    <source>
        <dbReference type="Proteomes" id="UP000179047"/>
    </source>
</evidence>
<dbReference type="EMBL" id="MGKP01000024">
    <property type="protein sequence ID" value="OGN28056.1"/>
    <property type="molecule type" value="Genomic_DNA"/>
</dbReference>
<reference evidence="1 2" key="1">
    <citation type="journal article" date="2016" name="Nat. Commun.">
        <title>Thousands of microbial genomes shed light on interconnected biogeochemical processes in an aquifer system.</title>
        <authorList>
            <person name="Anantharaman K."/>
            <person name="Brown C.T."/>
            <person name="Hug L.A."/>
            <person name="Sharon I."/>
            <person name="Castelle C.J."/>
            <person name="Probst A.J."/>
            <person name="Thomas B.C."/>
            <person name="Singh A."/>
            <person name="Wilkins M.J."/>
            <person name="Karaoz U."/>
            <person name="Brodie E.L."/>
            <person name="Williams K.H."/>
            <person name="Hubbard S.S."/>
            <person name="Banfield J.F."/>
        </authorList>
    </citation>
    <scope>NUCLEOTIDE SEQUENCE [LARGE SCALE GENOMIC DNA]</scope>
</reference>
<dbReference type="Proteomes" id="UP000179047">
    <property type="component" value="Unassembled WGS sequence"/>
</dbReference>
<protein>
    <submittedName>
        <fullName evidence="1">Uncharacterized protein</fullName>
    </submittedName>
</protein>